<dbReference type="Proteomes" id="UP000703661">
    <property type="component" value="Unassembled WGS sequence"/>
</dbReference>
<dbReference type="EMBL" id="JAAAID010002412">
    <property type="protein sequence ID" value="KAG0007316.1"/>
    <property type="molecule type" value="Genomic_DNA"/>
</dbReference>
<evidence type="ECO:0000313" key="1">
    <source>
        <dbReference type="EMBL" id="KAG0007316.1"/>
    </source>
</evidence>
<gene>
    <name evidence="1" type="ORF">BGZ80_004819</name>
</gene>
<comment type="caution">
    <text evidence="1">The sequence shown here is derived from an EMBL/GenBank/DDBJ whole genome shotgun (WGS) entry which is preliminary data.</text>
</comment>
<name>A0A9P6MM37_9FUNG</name>
<protein>
    <submittedName>
        <fullName evidence="1">Uncharacterized protein</fullName>
    </submittedName>
</protein>
<evidence type="ECO:0000313" key="2">
    <source>
        <dbReference type="Proteomes" id="UP000703661"/>
    </source>
</evidence>
<dbReference type="Gene3D" id="3.40.50.11350">
    <property type="match status" value="1"/>
</dbReference>
<feature type="non-terminal residue" evidence="1">
    <location>
        <position position="1"/>
    </location>
</feature>
<sequence>IEGMVDNILDTLLPKSTDVNRRHAEFIVIHLRRGDIVTKCKNGQSEQECLVQIEEIAERVDKIEKKRRINALHAAKGNNTNVVLERLPVLVATNEKRESELKKLEKLGWILLDHGDKKFDSKGIEIPSKTVKLGTMSSLGEFYPPMLDAVILTRGDYLIGMANSRMSQLATQRGAAWYGHSTMLM</sequence>
<proteinExistence type="predicted"/>
<reference evidence="1" key="1">
    <citation type="journal article" date="2020" name="Fungal Divers.">
        <title>Resolving the Mortierellaceae phylogeny through synthesis of multi-gene phylogenetics and phylogenomics.</title>
        <authorList>
            <person name="Vandepol N."/>
            <person name="Liber J."/>
            <person name="Desiro A."/>
            <person name="Na H."/>
            <person name="Kennedy M."/>
            <person name="Barry K."/>
            <person name="Grigoriev I.V."/>
            <person name="Miller A.N."/>
            <person name="O'Donnell K."/>
            <person name="Stajich J.E."/>
            <person name="Bonito G."/>
        </authorList>
    </citation>
    <scope>NUCLEOTIDE SEQUENCE</scope>
    <source>
        <strain evidence="1">NRRL 2769</strain>
    </source>
</reference>
<keyword evidence="2" id="KW-1185">Reference proteome</keyword>
<accession>A0A9P6MM37</accession>
<organism evidence="1 2">
    <name type="scientific">Entomortierella chlamydospora</name>
    <dbReference type="NCBI Taxonomy" id="101097"/>
    <lineage>
        <taxon>Eukaryota</taxon>
        <taxon>Fungi</taxon>
        <taxon>Fungi incertae sedis</taxon>
        <taxon>Mucoromycota</taxon>
        <taxon>Mortierellomycotina</taxon>
        <taxon>Mortierellomycetes</taxon>
        <taxon>Mortierellales</taxon>
        <taxon>Mortierellaceae</taxon>
        <taxon>Entomortierella</taxon>
    </lineage>
</organism>
<dbReference type="AlphaFoldDB" id="A0A9P6MM37"/>